<protein>
    <submittedName>
        <fullName evidence="1">Cobyrinic acid a,c-diamide synthase</fullName>
    </submittedName>
</protein>
<gene>
    <name evidence="1" type="ORF">ENR15_12455</name>
</gene>
<sequence>MNNGDRTTLPLHNLQSETILEQLPLAAKEWLESLPWNQRRYVLSLCHLMRAASPGQQAEFLDEYTADGLVSRMLMDVETKAKVQKYLDEFRITTKLDESVIRRYIRQFYIHSAQDAHRQPELYLESALRLIMQSQERTNVFNYILGFEIFKIIFKMSWAQQERMYRLQKNQEEFIEYYIKPIRHAHIVNSLVVPKDKNLFFAERDYYVQAPEISEKKLISLIMATFTTDIVVYLGFSVIRHIKYIRFDYDYIFTPEREQRF</sequence>
<dbReference type="EMBL" id="DSPX01000125">
    <property type="protein sequence ID" value="HGG01426.1"/>
    <property type="molecule type" value="Genomic_DNA"/>
</dbReference>
<accession>A0A7C3ZU97</accession>
<comment type="caution">
    <text evidence="1">The sequence shown here is derived from an EMBL/GenBank/DDBJ whole genome shotgun (WGS) entry which is preliminary data.</text>
</comment>
<evidence type="ECO:0000313" key="1">
    <source>
        <dbReference type="EMBL" id="HGG01426.1"/>
    </source>
</evidence>
<proteinExistence type="predicted"/>
<name>A0A7C3ZU97_9CYAN</name>
<dbReference type="AlphaFoldDB" id="A0A7C3ZU97"/>
<organism evidence="1">
    <name type="scientific">Planktothricoides sp. SpSt-374</name>
    <dbReference type="NCBI Taxonomy" id="2282167"/>
    <lineage>
        <taxon>Bacteria</taxon>
        <taxon>Bacillati</taxon>
        <taxon>Cyanobacteriota</taxon>
        <taxon>Cyanophyceae</taxon>
        <taxon>Oscillatoriophycideae</taxon>
        <taxon>Oscillatoriales</taxon>
        <taxon>Oscillatoriaceae</taxon>
        <taxon>Planktothricoides</taxon>
    </lineage>
</organism>
<reference evidence="1" key="1">
    <citation type="journal article" date="2020" name="mSystems">
        <title>Genome- and Community-Level Interaction Insights into Carbon Utilization and Element Cycling Functions of Hydrothermarchaeota in Hydrothermal Sediment.</title>
        <authorList>
            <person name="Zhou Z."/>
            <person name="Liu Y."/>
            <person name="Xu W."/>
            <person name="Pan J."/>
            <person name="Luo Z.H."/>
            <person name="Li M."/>
        </authorList>
    </citation>
    <scope>NUCLEOTIDE SEQUENCE [LARGE SCALE GENOMIC DNA]</scope>
    <source>
        <strain evidence="1">SpSt-374</strain>
    </source>
</reference>